<dbReference type="PROSITE" id="PS51186">
    <property type="entry name" value="GNAT"/>
    <property type="match status" value="1"/>
</dbReference>
<protein>
    <submittedName>
        <fullName evidence="2">Acetyltransferase (GNAT) family protein</fullName>
    </submittedName>
</protein>
<dbReference type="CDD" id="cd04301">
    <property type="entry name" value="NAT_SF"/>
    <property type="match status" value="1"/>
</dbReference>
<proteinExistence type="predicted"/>
<organism evidence="2 3">
    <name type="scientific">Hephaestia caeni</name>
    <dbReference type="NCBI Taxonomy" id="645617"/>
    <lineage>
        <taxon>Bacteria</taxon>
        <taxon>Pseudomonadati</taxon>
        <taxon>Pseudomonadota</taxon>
        <taxon>Alphaproteobacteria</taxon>
        <taxon>Sphingomonadales</taxon>
        <taxon>Sphingomonadaceae</taxon>
        <taxon>Hephaestia</taxon>
    </lineage>
</organism>
<name>A0A397NVQ4_9SPHN</name>
<accession>A0A397NVQ4</accession>
<evidence type="ECO:0000259" key="1">
    <source>
        <dbReference type="PROSITE" id="PS51186"/>
    </source>
</evidence>
<gene>
    <name evidence="2" type="ORF">DFR49_3702</name>
</gene>
<dbReference type="EMBL" id="QXDC01000004">
    <property type="protein sequence ID" value="RIA37814.1"/>
    <property type="molecule type" value="Genomic_DNA"/>
</dbReference>
<evidence type="ECO:0000313" key="2">
    <source>
        <dbReference type="EMBL" id="RIA37814.1"/>
    </source>
</evidence>
<comment type="caution">
    <text evidence="2">The sequence shown here is derived from an EMBL/GenBank/DDBJ whole genome shotgun (WGS) entry which is preliminary data.</text>
</comment>
<evidence type="ECO:0000313" key="3">
    <source>
        <dbReference type="Proteomes" id="UP000266568"/>
    </source>
</evidence>
<keyword evidence="3" id="KW-1185">Reference proteome</keyword>
<dbReference type="Proteomes" id="UP000266568">
    <property type="component" value="Unassembled WGS sequence"/>
</dbReference>
<dbReference type="GO" id="GO:0016747">
    <property type="term" value="F:acyltransferase activity, transferring groups other than amino-acyl groups"/>
    <property type="evidence" value="ECO:0007669"/>
    <property type="project" value="InterPro"/>
</dbReference>
<dbReference type="Pfam" id="PF00583">
    <property type="entry name" value="Acetyltransf_1"/>
    <property type="match status" value="1"/>
</dbReference>
<reference evidence="2 3" key="1">
    <citation type="submission" date="2018-08" db="EMBL/GenBank/DDBJ databases">
        <title>Genomic Encyclopedia of Type Strains, Phase IV (KMG-IV): sequencing the most valuable type-strain genomes for metagenomic binning, comparative biology and taxonomic classification.</title>
        <authorList>
            <person name="Goeker M."/>
        </authorList>
    </citation>
    <scope>NUCLEOTIDE SEQUENCE [LARGE SCALE GENOMIC DNA]</scope>
    <source>
        <strain evidence="2 3">DSM 25527</strain>
    </source>
</reference>
<dbReference type="OrthoDB" id="9804026at2"/>
<sequence>MAGPREIAVARRWFRLRGRHPTETQDALIVATPAFPDTWDANFALAKPRADPPRLIKALDAAMEHSKWRVVMSDVLTDPGVDAALAMTGFEQGSPTIEMLLTDDPARHRSLPAIETVPVESEADWSRLEHLVRIDHDEGRRTGDTSAALSRGLIAAMRTAARPGDYEIIRMGGRDIGYGLALACPGGLGLIEHLFTAPEARGRGAMTAFIVHAVERLRRQGCSGTFLDAHAHDTPRFLYQRLGFVPIALNRCWARRLSS</sequence>
<dbReference type="SUPFAM" id="SSF55729">
    <property type="entry name" value="Acyl-CoA N-acyltransferases (Nat)"/>
    <property type="match status" value="1"/>
</dbReference>
<dbReference type="InterPro" id="IPR000182">
    <property type="entry name" value="GNAT_dom"/>
</dbReference>
<dbReference type="AlphaFoldDB" id="A0A397NVQ4"/>
<feature type="domain" description="N-acetyltransferase" evidence="1">
    <location>
        <begin position="115"/>
        <end position="259"/>
    </location>
</feature>
<dbReference type="InterPro" id="IPR016181">
    <property type="entry name" value="Acyl_CoA_acyltransferase"/>
</dbReference>
<keyword evidence="2" id="KW-0808">Transferase</keyword>
<dbReference type="RefSeq" id="WP_119037070.1">
    <property type="nucleotide sequence ID" value="NZ_QXDC01000004.1"/>
</dbReference>
<dbReference type="Gene3D" id="3.40.630.30">
    <property type="match status" value="1"/>
</dbReference>